<proteinExistence type="predicted"/>
<gene>
    <name evidence="1" type="ORF">FGK64_11085</name>
</gene>
<reference evidence="1 2" key="1">
    <citation type="submission" date="2019-05" db="EMBL/GenBank/DDBJ databases">
        <title>Marivita sp. nov. isolated from sea sediment.</title>
        <authorList>
            <person name="Kim W."/>
        </authorList>
    </citation>
    <scope>NUCLEOTIDE SEQUENCE [LARGE SCALE GENOMIC DNA]</scope>
    <source>
        <strain evidence="1 2">CAU 1492</strain>
    </source>
</reference>
<dbReference type="Pfam" id="PF11927">
    <property type="entry name" value="HODM_asu-like"/>
    <property type="match status" value="1"/>
</dbReference>
<protein>
    <submittedName>
        <fullName evidence="1">DUF3445 domain-containing protein</fullName>
    </submittedName>
</protein>
<dbReference type="Proteomes" id="UP001191082">
    <property type="component" value="Unassembled WGS sequence"/>
</dbReference>
<dbReference type="EMBL" id="VCPC01000002">
    <property type="protein sequence ID" value="TMV13290.1"/>
    <property type="molecule type" value="Genomic_DNA"/>
</dbReference>
<organism evidence="1 2">
    <name type="scientific">Arenibacterium halophilum</name>
    <dbReference type="NCBI Taxonomy" id="2583821"/>
    <lineage>
        <taxon>Bacteria</taxon>
        <taxon>Pseudomonadati</taxon>
        <taxon>Pseudomonadota</taxon>
        <taxon>Alphaproteobacteria</taxon>
        <taxon>Rhodobacterales</taxon>
        <taxon>Paracoccaceae</taxon>
        <taxon>Arenibacterium</taxon>
    </lineage>
</organism>
<dbReference type="RefSeq" id="WP_138863846.1">
    <property type="nucleotide sequence ID" value="NZ_VCPC01000002.1"/>
</dbReference>
<accession>A0ABY2XA86</accession>
<sequence length="252" mass="28465">MTDTLATLQTTIPYNPLEDRRLPGVAPLDMEDWLIADEAFAGQMARRDRLLTTQPDTVRALDRSAQAAAEEVLDMALAQAYPGAGVDVTRHDGIHVPIDRTDPLLTLGRLVQEDVCILQKQGDEHVLTGAVLCFPASWSLDEKFMRPLARIHEPVDTYDTDMARRVQRLFDGVRPGRPLWRCNAIWYDDAELHQPRREGVRRAAPSRDTAAFLRSERQCILRLPETGAVVFSIHTYVVKNPHSQGIRRQVLI</sequence>
<evidence type="ECO:0000313" key="2">
    <source>
        <dbReference type="Proteomes" id="UP001191082"/>
    </source>
</evidence>
<keyword evidence="2" id="KW-1185">Reference proteome</keyword>
<dbReference type="InterPro" id="IPR021848">
    <property type="entry name" value="HODM_asu-like"/>
</dbReference>
<evidence type="ECO:0000313" key="1">
    <source>
        <dbReference type="EMBL" id="TMV13290.1"/>
    </source>
</evidence>
<comment type="caution">
    <text evidence="1">The sequence shown here is derived from an EMBL/GenBank/DDBJ whole genome shotgun (WGS) entry which is preliminary data.</text>
</comment>
<name>A0ABY2XA86_9RHOB</name>